<dbReference type="SUPFAM" id="SSF55729">
    <property type="entry name" value="Acyl-CoA N-acyltransferases (Nat)"/>
    <property type="match status" value="1"/>
</dbReference>
<organism evidence="2 3">
    <name type="scientific">Bifidobacterium callitrichidarum</name>
    <dbReference type="NCBI Taxonomy" id="2052941"/>
    <lineage>
        <taxon>Bacteria</taxon>
        <taxon>Bacillati</taxon>
        <taxon>Actinomycetota</taxon>
        <taxon>Actinomycetes</taxon>
        <taxon>Bifidobacteriales</taxon>
        <taxon>Bifidobacteriaceae</taxon>
        <taxon>Bifidobacterium</taxon>
    </lineage>
</organism>
<gene>
    <name evidence="2" type="ORF">DF196_01150</name>
</gene>
<dbReference type="GO" id="GO:0016747">
    <property type="term" value="F:acyltransferase activity, transferring groups other than amino-acyl groups"/>
    <property type="evidence" value="ECO:0007669"/>
    <property type="project" value="InterPro"/>
</dbReference>
<protein>
    <recommendedName>
        <fullName evidence="1">N-acetyltransferase domain-containing protein</fullName>
    </recommendedName>
</protein>
<comment type="caution">
    <text evidence="2">The sequence shown here is derived from an EMBL/GenBank/DDBJ whole genome shotgun (WGS) entry which is preliminary data.</text>
</comment>
<name>A0A2U2NCQ4_9BIFI</name>
<feature type="domain" description="N-acetyltransferase" evidence="1">
    <location>
        <begin position="44"/>
        <end position="210"/>
    </location>
</feature>
<reference evidence="2 3" key="1">
    <citation type="journal article" date="2018" name="Int. J. Syst. Evol. Microbiol.">
        <title>Bifidobacterium callitrichidarum sp. nov. from the faeces of the emperor tamarin (Saguinus imperator).</title>
        <authorList>
            <person name="Modesto M."/>
            <person name="Michelini S."/>
            <person name="Sansosti M.C."/>
            <person name="De Filippo C."/>
            <person name="Cavalieri D."/>
            <person name="Qvirist L."/>
            <person name="Andlid T."/>
            <person name="Spiezio C."/>
            <person name="Sandri C."/>
            <person name="Pascarelli S."/>
            <person name="Sgorbati B."/>
            <person name="Mattarelli P."/>
        </authorList>
    </citation>
    <scope>NUCLEOTIDE SEQUENCE [LARGE SCALE GENOMIC DNA]</scope>
    <source>
        <strain evidence="2 3">TRI 5</strain>
    </source>
</reference>
<dbReference type="Pfam" id="PF13673">
    <property type="entry name" value="Acetyltransf_10"/>
    <property type="match status" value="1"/>
</dbReference>
<dbReference type="EMBL" id="QFFM01000002">
    <property type="protein sequence ID" value="PWG66860.1"/>
    <property type="molecule type" value="Genomic_DNA"/>
</dbReference>
<evidence type="ECO:0000313" key="3">
    <source>
        <dbReference type="Proteomes" id="UP000245876"/>
    </source>
</evidence>
<dbReference type="InterPro" id="IPR052564">
    <property type="entry name" value="N-acetyltrans/Recomb-assoc"/>
</dbReference>
<dbReference type="InterPro" id="IPR000182">
    <property type="entry name" value="GNAT_dom"/>
</dbReference>
<dbReference type="AlphaFoldDB" id="A0A2U2NCQ4"/>
<evidence type="ECO:0000259" key="1">
    <source>
        <dbReference type="PROSITE" id="PS51186"/>
    </source>
</evidence>
<proteinExistence type="predicted"/>
<sequence length="210" mass="23038">MCSSFWTIRSRTNSGARFTQNRYAPMVSGQHGPSACRTVAIMRLLIQEYRSDDALQTLELFRRSVVGLASHDYDERQIQAWAGHTGTVRQWDRRRLAANTWVAAAETGTDGADRADGTGVGAAIAGFIDLDETGYIDMLFVDPSHARQGVASTLLAEADWHAAAHGISGLSVHASITARPFFEHHGFHVEGIRHPAIGDVSFTNYLMVRP</sequence>
<dbReference type="InterPro" id="IPR016181">
    <property type="entry name" value="Acyl_CoA_acyltransferase"/>
</dbReference>
<dbReference type="PROSITE" id="PS51186">
    <property type="entry name" value="GNAT"/>
    <property type="match status" value="1"/>
</dbReference>
<keyword evidence="3" id="KW-1185">Reference proteome</keyword>
<accession>A0A2U2NCQ4</accession>
<dbReference type="PANTHER" id="PTHR43451">
    <property type="entry name" value="ACETYLTRANSFERASE (GNAT) FAMILY PROTEIN"/>
    <property type="match status" value="1"/>
</dbReference>
<dbReference type="Gene3D" id="3.40.630.30">
    <property type="match status" value="1"/>
</dbReference>
<dbReference type="Proteomes" id="UP000245876">
    <property type="component" value="Unassembled WGS sequence"/>
</dbReference>
<dbReference type="CDD" id="cd04301">
    <property type="entry name" value="NAT_SF"/>
    <property type="match status" value="1"/>
</dbReference>
<evidence type="ECO:0000313" key="2">
    <source>
        <dbReference type="EMBL" id="PWG66860.1"/>
    </source>
</evidence>
<dbReference type="PANTHER" id="PTHR43451:SF1">
    <property type="entry name" value="ACETYLTRANSFERASE"/>
    <property type="match status" value="1"/>
</dbReference>